<dbReference type="WBParaSite" id="HDID_0000898401-mRNA-1">
    <property type="protein sequence ID" value="HDID_0000898401-mRNA-1"/>
    <property type="gene ID" value="HDID_0000898401"/>
</dbReference>
<dbReference type="AlphaFoldDB" id="A0A158QFK0"/>
<evidence type="ECO:0000256" key="3">
    <source>
        <dbReference type="ARBA" id="ARBA00023034"/>
    </source>
</evidence>
<dbReference type="GO" id="GO:0000139">
    <property type="term" value="C:Golgi membrane"/>
    <property type="evidence" value="ECO:0007669"/>
    <property type="project" value="UniProtKB-SubCell"/>
</dbReference>
<accession>A0A158QFK0</accession>
<evidence type="ECO:0000259" key="6">
    <source>
        <dbReference type="Pfam" id="PF20649"/>
    </source>
</evidence>
<sequence length="877" mass="97018">LDDTFMDSGEFFKPLQSDFDDKVFISKVFETNNLIEPLKMVSGRLSELDASISGHVSKHNNELLSQTVELENFSNIVESVESRIMNISGNVNMIKQRLGKHYDHLNAQVTLIRRLGIVYETLRCVLHVSSIVKKLHDSSSNIIQASECIEELNYTFETLDWKGIHVLEENYKILSIERERVTTEAWNLIHTSFKHNDQGHLGLALQAFNNLSTLPEVIQGLVSDWQKDIETVVKITTDVEDLNKRAKGKVISSLTSSLPGKASLPSSGGQAAAFRNLLWSGLDQMISTLDRCLFQARMLIDTLQKKRSSSGSLASHLQNYVISNITIHENRDCCAAVMLVLSSSDINNGESVMGNIRKLALEVDSYMLGAYSEGLLGWIVTCLSAIFEPALRRRSGQLKEALESDYPRLLKLFLNLSGSSQQVPLAEPLVAFLAPFESAYLGKGLTRLFDRVNSTFMGISASDNVVENLPRLIDAERTVQTVATELAQSAAVQRELFCKVTRNVAKMVALFSTKVEALIVTGPESSQVSVDGLPTPGQQRNVHLVNFACAFVDRLRMTVARHTTAQRQKWGIRGDGTDDPQAIIDQTIVSEISDVCLSALEPLLKAITDHIVEKCLPRIHSEIAVSGEDDPPFVRDIQAFVHRMRTEYLTGFSASSGGGTVGINRSVAPLFNSGEAALRFGLQTRVLSPCLDALAVHISLLRPSASVEQRSRLTSCAVAIEMILSTLAPPSVHTEAAFARLRALRQLFALPEEDILSMVKSQAPSKTPHRGVIGFGSNVDSLPGSLVLHHVISRAPDEIPSPYHQTSGSGGGQVVGWSLDRYVRWCLRQADESARLTFITRAMDVYVEGVESRQQREYPEIYPLIRDLIEFYQQEVC</sequence>
<keyword evidence="3" id="KW-0333">Golgi apparatus</keyword>
<dbReference type="STRING" id="6216.A0A158QFK0"/>
<reference evidence="7" key="1">
    <citation type="submission" date="2016-04" db="UniProtKB">
        <authorList>
            <consortium name="WormBaseParasite"/>
        </authorList>
    </citation>
    <scope>IDENTIFICATION</scope>
</reference>
<dbReference type="PANTHER" id="PTHR13228">
    <property type="entry name" value="CONSERVED OLIGOMERIC GOLGI COMPLEX COMPONENT 5"/>
    <property type="match status" value="1"/>
</dbReference>
<evidence type="ECO:0000259" key="5">
    <source>
        <dbReference type="Pfam" id="PF10392"/>
    </source>
</evidence>
<dbReference type="PANTHER" id="PTHR13228:SF3">
    <property type="entry name" value="CONSERVED OLIGOMERIC GOLGI COMPLEX SUBUNIT 5"/>
    <property type="match status" value="1"/>
</dbReference>
<dbReference type="InterPro" id="IPR049176">
    <property type="entry name" value="COG5_N"/>
</dbReference>
<dbReference type="Pfam" id="PF10392">
    <property type="entry name" value="COG5_N"/>
    <property type="match status" value="1"/>
</dbReference>
<dbReference type="InterPro" id="IPR019465">
    <property type="entry name" value="Cog5"/>
</dbReference>
<evidence type="ECO:0000313" key="7">
    <source>
        <dbReference type="WBParaSite" id="HDID_0000898401-mRNA-1"/>
    </source>
</evidence>
<dbReference type="Pfam" id="PF20649">
    <property type="entry name" value="COG5_C"/>
    <property type="match status" value="1"/>
</dbReference>
<dbReference type="GO" id="GO:0006891">
    <property type="term" value="P:intra-Golgi vesicle-mediated transport"/>
    <property type="evidence" value="ECO:0007669"/>
    <property type="project" value="InterPro"/>
</dbReference>
<name>A0A158QFK0_HYMDI</name>
<feature type="domain" description="Conserved oligomeric Golgi complex subunit 5 N-terminal" evidence="5">
    <location>
        <begin position="15"/>
        <end position="135"/>
    </location>
</feature>
<organism evidence="7">
    <name type="scientific">Hymenolepis diminuta</name>
    <name type="common">Rat tapeworm</name>
    <dbReference type="NCBI Taxonomy" id="6216"/>
    <lineage>
        <taxon>Eukaryota</taxon>
        <taxon>Metazoa</taxon>
        <taxon>Spiralia</taxon>
        <taxon>Lophotrochozoa</taxon>
        <taxon>Platyhelminthes</taxon>
        <taxon>Cestoda</taxon>
        <taxon>Eucestoda</taxon>
        <taxon>Cyclophyllidea</taxon>
        <taxon>Hymenolepididae</taxon>
        <taxon>Hymenolepis</taxon>
    </lineage>
</organism>
<dbReference type="GO" id="GO:0017119">
    <property type="term" value="C:Golgi transport complex"/>
    <property type="evidence" value="ECO:0007669"/>
    <property type="project" value="InterPro"/>
</dbReference>
<protein>
    <recommendedName>
        <fullName evidence="2">Conserved oligomeric Golgi complex subunit 5</fullName>
    </recommendedName>
</protein>
<proteinExistence type="predicted"/>
<dbReference type="InterPro" id="IPR048485">
    <property type="entry name" value="COG5_helical"/>
</dbReference>
<keyword evidence="4" id="KW-0472">Membrane</keyword>
<evidence type="ECO:0000256" key="4">
    <source>
        <dbReference type="ARBA" id="ARBA00023136"/>
    </source>
</evidence>
<evidence type="ECO:0000256" key="1">
    <source>
        <dbReference type="ARBA" id="ARBA00004395"/>
    </source>
</evidence>
<evidence type="ECO:0000256" key="2">
    <source>
        <dbReference type="ARBA" id="ARBA00020974"/>
    </source>
</evidence>
<feature type="domain" description="Conserved oligomeric Golgi complex subunit 5 helical" evidence="6">
    <location>
        <begin position="162"/>
        <end position="415"/>
    </location>
</feature>
<comment type="subcellular location">
    <subcellularLocation>
        <location evidence="1">Golgi apparatus membrane</location>
        <topology evidence="1">Peripheral membrane protein</topology>
    </subcellularLocation>
</comment>